<accession>A0ABY1JFM7</accession>
<evidence type="ECO:0008006" key="4">
    <source>
        <dbReference type="Google" id="ProtNLM"/>
    </source>
</evidence>
<feature type="non-terminal residue" evidence="2">
    <location>
        <position position="54"/>
    </location>
</feature>
<evidence type="ECO:0000256" key="1">
    <source>
        <dbReference type="SAM" id="Phobius"/>
    </source>
</evidence>
<protein>
    <recommendedName>
        <fullName evidence="4">Methyl-accepting chemotaxis protein</fullName>
    </recommendedName>
</protein>
<reference evidence="2 3" key="1">
    <citation type="submission" date="2016-11" db="EMBL/GenBank/DDBJ databases">
        <authorList>
            <person name="Varghese N."/>
            <person name="Submissions S."/>
        </authorList>
    </citation>
    <scope>NUCLEOTIDE SEQUENCE [LARGE SCALE GENOMIC DNA]</scope>
    <source>
        <strain evidence="2 3">DSM 20664</strain>
    </source>
</reference>
<proteinExistence type="predicted"/>
<keyword evidence="1" id="KW-1133">Transmembrane helix</keyword>
<gene>
    <name evidence="2" type="ORF">SAMN05444368_2000</name>
</gene>
<keyword evidence="1" id="KW-0472">Membrane</keyword>
<evidence type="ECO:0000313" key="2">
    <source>
        <dbReference type="EMBL" id="SIN79869.1"/>
    </source>
</evidence>
<organism evidence="2 3">
    <name type="scientific">Acetomicrobium flavidum</name>
    <dbReference type="NCBI Taxonomy" id="49896"/>
    <lineage>
        <taxon>Bacteria</taxon>
        <taxon>Thermotogati</taxon>
        <taxon>Synergistota</taxon>
        <taxon>Synergistia</taxon>
        <taxon>Synergistales</taxon>
        <taxon>Acetomicrobiaceae</taxon>
        <taxon>Acetomicrobium</taxon>
    </lineage>
</organism>
<keyword evidence="1" id="KW-0812">Transmembrane</keyword>
<dbReference type="EMBL" id="FSQZ01000001">
    <property type="protein sequence ID" value="SIN79869.1"/>
    <property type="molecule type" value="Genomic_DNA"/>
</dbReference>
<dbReference type="Proteomes" id="UP000185093">
    <property type="component" value="Unassembled WGS sequence"/>
</dbReference>
<evidence type="ECO:0000313" key="3">
    <source>
        <dbReference type="Proteomes" id="UP000185093"/>
    </source>
</evidence>
<keyword evidence="3" id="KW-1185">Reference proteome</keyword>
<feature type="transmembrane region" description="Helical" evidence="1">
    <location>
        <begin position="9"/>
        <end position="29"/>
    </location>
</feature>
<name>A0ABY1JFM7_9BACT</name>
<comment type="caution">
    <text evidence="2">The sequence shown here is derived from an EMBL/GenBank/DDBJ whole genome shotgun (WGS) entry which is preliminary data.</text>
</comment>
<sequence>MKSIRTKILVYVLSVVIASFVAIGIISYLEVSKNVRGVTLDLTGQISKAVAGQL</sequence>